<accession>A0A6A5GFG4</accession>
<dbReference type="EMBL" id="WUAV01000005">
    <property type="protein sequence ID" value="KAF1753159.1"/>
    <property type="molecule type" value="Genomic_DNA"/>
</dbReference>
<evidence type="ECO:0000313" key="3">
    <source>
        <dbReference type="Proteomes" id="UP000483820"/>
    </source>
</evidence>
<dbReference type="KEGG" id="crq:GCK72_019715"/>
<comment type="caution">
    <text evidence="2">The sequence shown here is derived from an EMBL/GenBank/DDBJ whole genome shotgun (WGS) entry which is preliminary data.</text>
</comment>
<reference evidence="2 3" key="1">
    <citation type="submission" date="2019-12" db="EMBL/GenBank/DDBJ databases">
        <title>Chromosome-level assembly of the Caenorhabditis remanei genome.</title>
        <authorList>
            <person name="Teterina A.A."/>
            <person name="Willis J.H."/>
            <person name="Phillips P.C."/>
        </authorList>
    </citation>
    <scope>NUCLEOTIDE SEQUENCE [LARGE SCALE GENOMIC DNA]</scope>
    <source>
        <strain evidence="2 3">PX506</strain>
        <tissue evidence="2">Whole organism</tissue>
    </source>
</reference>
<name>A0A6A5GFG4_CAERE</name>
<dbReference type="PANTHER" id="PTHR22943">
    <property type="entry name" value="7-TRANSMEMBRANE DOMAIN RECEPTOR C.ELEGANS"/>
    <property type="match status" value="1"/>
</dbReference>
<proteinExistence type="predicted"/>
<dbReference type="RefSeq" id="XP_053582093.1">
    <property type="nucleotide sequence ID" value="XM_053733180.1"/>
</dbReference>
<dbReference type="AlphaFoldDB" id="A0A6A5GFG4"/>
<keyword evidence="1" id="KW-1133">Transmembrane helix</keyword>
<dbReference type="GO" id="GO:0038022">
    <property type="term" value="F:G protein-coupled olfactory receptor activity"/>
    <property type="evidence" value="ECO:0007669"/>
    <property type="project" value="TreeGrafter"/>
</dbReference>
<dbReference type="CTD" id="9801644"/>
<evidence type="ECO:0000313" key="2">
    <source>
        <dbReference type="EMBL" id="KAF1753159.1"/>
    </source>
</evidence>
<feature type="transmembrane region" description="Helical" evidence="1">
    <location>
        <begin position="109"/>
        <end position="126"/>
    </location>
</feature>
<dbReference type="PANTHER" id="PTHR22943:SF84">
    <property type="entry name" value="SEVEN TM RECEPTOR"/>
    <property type="match status" value="1"/>
</dbReference>
<feature type="transmembrane region" description="Helical" evidence="1">
    <location>
        <begin position="28"/>
        <end position="49"/>
    </location>
</feature>
<dbReference type="Proteomes" id="UP000483820">
    <property type="component" value="Chromosome V"/>
</dbReference>
<evidence type="ECO:0000256" key="1">
    <source>
        <dbReference type="SAM" id="Phobius"/>
    </source>
</evidence>
<dbReference type="SUPFAM" id="SSF81321">
    <property type="entry name" value="Family A G protein-coupled receptor-like"/>
    <property type="match status" value="1"/>
</dbReference>
<dbReference type="GO" id="GO:0042048">
    <property type="term" value="P:olfactory behavior"/>
    <property type="evidence" value="ECO:0007669"/>
    <property type="project" value="TreeGrafter"/>
</dbReference>
<keyword evidence="1" id="KW-0472">Membrane</keyword>
<gene>
    <name evidence="2" type="ORF">GCK72_019715</name>
</gene>
<feature type="transmembrane region" description="Helical" evidence="1">
    <location>
        <begin position="77"/>
        <end position="103"/>
    </location>
</feature>
<dbReference type="GeneID" id="9801644"/>
<dbReference type="InterPro" id="IPR019428">
    <property type="entry name" value="7TM_GPCR_serpentine_rcpt_Str"/>
</dbReference>
<dbReference type="Pfam" id="PF10326">
    <property type="entry name" value="7TM_GPCR_Str"/>
    <property type="match status" value="1"/>
</dbReference>
<organism evidence="2 3">
    <name type="scientific">Caenorhabditis remanei</name>
    <name type="common">Caenorhabditis vulgaris</name>
    <dbReference type="NCBI Taxonomy" id="31234"/>
    <lineage>
        <taxon>Eukaryota</taxon>
        <taxon>Metazoa</taxon>
        <taxon>Ecdysozoa</taxon>
        <taxon>Nematoda</taxon>
        <taxon>Chromadorea</taxon>
        <taxon>Rhabditida</taxon>
        <taxon>Rhabditina</taxon>
        <taxon>Rhabditomorpha</taxon>
        <taxon>Rhabditoidea</taxon>
        <taxon>Rhabditidae</taxon>
        <taxon>Peloderinae</taxon>
        <taxon>Caenorhabditis</taxon>
    </lineage>
</organism>
<dbReference type="GO" id="GO:0005886">
    <property type="term" value="C:plasma membrane"/>
    <property type="evidence" value="ECO:0007669"/>
    <property type="project" value="TreeGrafter"/>
</dbReference>
<sequence length="178" mass="19921">MGEIVYIAAFIWPKNEITGMKYLNITPAIGIAIEEMIVVTSLTAIFYFGSRCYYKIQEQLKVAISVSRITKNLHRQLFYALVMQTAIPIMLLHVPVSGLFMFPIMDSDLGFLTGFVTITIAIYPPIDPLPTMLVIENYRKAVFAFFKAVLCCKHGNNSGRAEQTSSFTEGQISMATCN</sequence>
<keyword evidence="1" id="KW-0812">Transmembrane</keyword>
<protein>
    <submittedName>
        <fullName evidence="2">Uncharacterized protein</fullName>
    </submittedName>
</protein>